<dbReference type="GO" id="GO:0000287">
    <property type="term" value="F:magnesium ion binding"/>
    <property type="evidence" value="ECO:0007669"/>
    <property type="project" value="UniProtKB-ARBA"/>
</dbReference>
<dbReference type="SUPFAM" id="SSF52922">
    <property type="entry name" value="TK C-terminal domain-like"/>
    <property type="match status" value="1"/>
</dbReference>
<accession>A0A7W8A3C3</accession>
<evidence type="ECO:0000256" key="2">
    <source>
        <dbReference type="ARBA" id="ARBA00001946"/>
    </source>
</evidence>
<dbReference type="GO" id="GO:0005737">
    <property type="term" value="C:cytoplasm"/>
    <property type="evidence" value="ECO:0007669"/>
    <property type="project" value="UniProtKB-ARBA"/>
</dbReference>
<protein>
    <submittedName>
        <fullName evidence="6">Transketolase</fullName>
        <ecNumber evidence="6">2.2.1.1</ecNumber>
    </submittedName>
</protein>
<gene>
    <name evidence="6" type="ORF">HNR40_003451</name>
</gene>
<evidence type="ECO:0000313" key="6">
    <source>
        <dbReference type="EMBL" id="MBB5077976.1"/>
    </source>
</evidence>
<dbReference type="InterPro" id="IPR033248">
    <property type="entry name" value="Transketolase_C"/>
</dbReference>
<dbReference type="GO" id="GO:0004802">
    <property type="term" value="F:transketolase activity"/>
    <property type="evidence" value="ECO:0007669"/>
    <property type="project" value="UniProtKB-EC"/>
</dbReference>
<evidence type="ECO:0000256" key="4">
    <source>
        <dbReference type="ARBA" id="ARBA00007131"/>
    </source>
</evidence>
<dbReference type="InterPro" id="IPR009014">
    <property type="entry name" value="Transketo_C/PFOR_II"/>
</dbReference>
<comment type="cofactor">
    <cofactor evidence="2">
        <name>Mg(2+)</name>
        <dbReference type="ChEBI" id="CHEBI:18420"/>
    </cofactor>
</comment>
<dbReference type="CDD" id="cd07033">
    <property type="entry name" value="TPP_PYR_DXS_TK_like"/>
    <property type="match status" value="1"/>
</dbReference>
<comment type="caution">
    <text evidence="6">The sequence shown here is derived from an EMBL/GenBank/DDBJ whole genome shotgun (WGS) entry which is preliminary data.</text>
</comment>
<dbReference type="RefSeq" id="WP_184962299.1">
    <property type="nucleotide sequence ID" value="NZ_JACHIN010000004.1"/>
</dbReference>
<proteinExistence type="inferred from homology"/>
<dbReference type="PANTHER" id="PTHR43825">
    <property type="entry name" value="PYRUVATE DEHYDROGENASE E1 COMPONENT"/>
    <property type="match status" value="1"/>
</dbReference>
<dbReference type="Gene3D" id="3.40.50.920">
    <property type="match status" value="1"/>
</dbReference>
<evidence type="ECO:0000256" key="3">
    <source>
        <dbReference type="ARBA" id="ARBA00001964"/>
    </source>
</evidence>
<dbReference type="Proteomes" id="UP000568380">
    <property type="component" value="Unassembled WGS sequence"/>
</dbReference>
<dbReference type="Pfam" id="PF02779">
    <property type="entry name" value="Transket_pyr"/>
    <property type="match status" value="1"/>
</dbReference>
<comment type="cofactor">
    <cofactor evidence="1">
        <name>Mn(2+)</name>
        <dbReference type="ChEBI" id="CHEBI:29035"/>
    </cofactor>
</comment>
<sequence>MAATSAGETRTLAWVPVSEITRVLGGIEDPCRRAHAFATLTRINTLYMIMRAGSGHIGSSFSAADVISRLLLEELREDDLFFSSKGHDAPGLYAALIGLGRLDEDLLHRLRRLGGLPGHPDVGTPHMPFNTGSLGMGISKAKGVVLANRLLGRDQRVYVLTGDGELQEGQNWESLAGAARSAMGELTVIVDHNKIQSDTWVRDVSDLGDLEAKFTAFGWAVLRCDGHDQEQLAAAFARRADEHADRPAVIIADTVKGAGCARFAATSMREDEWRYRFHSGAPAREDYLAAHGELLEAARAICGPFGMSTADDRPPVKLQTPKLPDVYGEALADLAARDARVIALDADLVLDTGLIPFWRRFPLRFVECGIAEQDMVSIAGGLAYRGLLPFAHSFSCFLHARPNEQIYTNATEGRKVIYVGSLAGLLPAAPGHSHQAVRDVSALAAMPGLVILEPASPEETRAAVDFCANTPHSVYLRLVSVPCPPETATLPAAPLVPGRGTVVREGGRTVAIGSGPIVLAQLLRAAEALAATGLELTVVNLPWLNRVDAGWLADLAGRADRLFVVENHYTRGGQADVVARTLLELGLPGPPAFLGIGVEDVPRCGRDDEVLAAHGLSAEHLADTIRKHLS</sequence>
<keyword evidence="6" id="KW-0808">Transferase</keyword>
<dbReference type="SMART" id="SM00861">
    <property type="entry name" value="Transket_pyr"/>
    <property type="match status" value="1"/>
</dbReference>
<dbReference type="Gene3D" id="3.40.50.970">
    <property type="match status" value="2"/>
</dbReference>
<dbReference type="InterPro" id="IPR005475">
    <property type="entry name" value="Transketolase-like_Pyr-bd"/>
</dbReference>
<dbReference type="InterPro" id="IPR051157">
    <property type="entry name" value="PDH/Transketolase"/>
</dbReference>
<dbReference type="Pfam" id="PF00456">
    <property type="entry name" value="Transketolase_N"/>
    <property type="match status" value="1"/>
</dbReference>
<dbReference type="EMBL" id="JACHIN010000004">
    <property type="protein sequence ID" value="MBB5077976.1"/>
    <property type="molecule type" value="Genomic_DNA"/>
</dbReference>
<dbReference type="Pfam" id="PF02780">
    <property type="entry name" value="Transketolase_C"/>
    <property type="match status" value="1"/>
</dbReference>
<dbReference type="EC" id="2.2.1.1" evidence="6"/>
<evidence type="ECO:0000313" key="7">
    <source>
        <dbReference type="Proteomes" id="UP000568380"/>
    </source>
</evidence>
<evidence type="ECO:0000256" key="1">
    <source>
        <dbReference type="ARBA" id="ARBA00001936"/>
    </source>
</evidence>
<dbReference type="InterPro" id="IPR029061">
    <property type="entry name" value="THDP-binding"/>
</dbReference>
<dbReference type="SUPFAM" id="SSF52518">
    <property type="entry name" value="Thiamin diphosphate-binding fold (THDP-binding)"/>
    <property type="match status" value="2"/>
</dbReference>
<evidence type="ECO:0000259" key="5">
    <source>
        <dbReference type="SMART" id="SM00861"/>
    </source>
</evidence>
<name>A0A7W8A3C3_9ACTN</name>
<reference evidence="6 7" key="1">
    <citation type="submission" date="2020-08" db="EMBL/GenBank/DDBJ databases">
        <title>Genomic Encyclopedia of Type Strains, Phase IV (KMG-IV): sequencing the most valuable type-strain genomes for metagenomic binning, comparative biology and taxonomic classification.</title>
        <authorList>
            <person name="Goeker M."/>
        </authorList>
    </citation>
    <scope>NUCLEOTIDE SEQUENCE [LARGE SCALE GENOMIC DNA]</scope>
    <source>
        <strain evidence="6 7">DSM 45385</strain>
    </source>
</reference>
<keyword evidence="7" id="KW-1185">Reference proteome</keyword>
<comment type="cofactor">
    <cofactor evidence="3">
        <name>thiamine diphosphate</name>
        <dbReference type="ChEBI" id="CHEBI:58937"/>
    </cofactor>
</comment>
<dbReference type="AlphaFoldDB" id="A0A7W8A3C3"/>
<organism evidence="6 7">
    <name type="scientific">Nonomuraea endophytica</name>
    <dbReference type="NCBI Taxonomy" id="714136"/>
    <lineage>
        <taxon>Bacteria</taxon>
        <taxon>Bacillati</taxon>
        <taxon>Actinomycetota</taxon>
        <taxon>Actinomycetes</taxon>
        <taxon>Streptosporangiales</taxon>
        <taxon>Streptosporangiaceae</taxon>
        <taxon>Nonomuraea</taxon>
    </lineage>
</organism>
<dbReference type="InterPro" id="IPR005474">
    <property type="entry name" value="Transketolase_N"/>
</dbReference>
<dbReference type="PANTHER" id="PTHR43825:SF4">
    <property type="entry name" value="PYRUVATE DEHYDROGENASE E1 COMPONENT"/>
    <property type="match status" value="1"/>
</dbReference>
<feature type="domain" description="Transketolase-like pyrimidine-binding" evidence="5">
    <location>
        <begin position="321"/>
        <end position="486"/>
    </location>
</feature>
<comment type="similarity">
    <text evidence="4">Belongs to the transketolase family.</text>
</comment>